<comment type="similarity">
    <text evidence="1">Belongs to the DprA/Smf family.</text>
</comment>
<dbReference type="EMBL" id="DF238840">
    <property type="protein sequence ID" value="GAF26770.1"/>
    <property type="molecule type" value="Genomic_DNA"/>
</dbReference>
<reference evidence="4" key="1">
    <citation type="journal article" date="2014" name="Gene">
        <title>Genome-guided analysis of transformation efficiency and carbon dioxide assimilation by Moorella thermoacetica Y72.</title>
        <authorList>
            <person name="Tsukahara K."/>
            <person name="Kita A."/>
            <person name="Nakashimada Y."/>
            <person name="Hoshino T."/>
            <person name="Murakami K."/>
        </authorList>
    </citation>
    <scope>NUCLEOTIDE SEQUENCE [LARGE SCALE GENOMIC DNA]</scope>
    <source>
        <strain evidence="4">Y72</strain>
    </source>
</reference>
<feature type="domain" description="DprA winged helix" evidence="3">
    <location>
        <begin position="297"/>
        <end position="356"/>
    </location>
</feature>
<dbReference type="Proteomes" id="UP000063718">
    <property type="component" value="Unassembled WGS sequence"/>
</dbReference>
<dbReference type="SUPFAM" id="SSF47781">
    <property type="entry name" value="RuvA domain 2-like"/>
    <property type="match status" value="1"/>
</dbReference>
<dbReference type="Pfam" id="PF17782">
    <property type="entry name" value="WHD_DprA"/>
    <property type="match status" value="1"/>
</dbReference>
<evidence type="ECO:0000256" key="1">
    <source>
        <dbReference type="ARBA" id="ARBA00006525"/>
    </source>
</evidence>
<proteinExistence type="inferred from homology"/>
<sequence>MEEKPFWVALQQTPGLGARRVLQLVKYFGGARAAWEAPEGELLTLEGLGKGAVSLLNWRRQVHPEKIMVSLAAAGIGVITIEEEVYPPELKRIYDPPPVLYWRGSRLPGEGFKIAIVGTRRATSYGLKVAEELAAGLAEAGVGVVSGLARGIDAAAHRGAIKGGGLTWGILGCGVDIVYPREHRELYRQVMEHGAIISEFPPGTPPDAGHFPARNRIISGLTAGTVVVEAAARSGALITADLALEQNRDVFAVPGPITSRYSQGPHDLIKQGAKLVSGVADILEEYEPRSLWSLPREEARASVTLNAIEEKVLAVLEATPSHLDVIMAATGLPAGELNTALIMLEMKQLIRRLPGGFYVRC</sequence>
<dbReference type="InterPro" id="IPR041614">
    <property type="entry name" value="DprA_WH"/>
</dbReference>
<evidence type="ECO:0000259" key="2">
    <source>
        <dbReference type="Pfam" id="PF02481"/>
    </source>
</evidence>
<dbReference type="Gene3D" id="1.10.10.10">
    <property type="entry name" value="Winged helix-like DNA-binding domain superfamily/Winged helix DNA-binding domain"/>
    <property type="match status" value="1"/>
</dbReference>
<dbReference type="InterPro" id="IPR036388">
    <property type="entry name" value="WH-like_DNA-bd_sf"/>
</dbReference>
<dbReference type="GO" id="GO:0009294">
    <property type="term" value="P:DNA-mediated transformation"/>
    <property type="evidence" value="ECO:0007669"/>
    <property type="project" value="InterPro"/>
</dbReference>
<dbReference type="PANTHER" id="PTHR43022">
    <property type="entry name" value="PROTEIN SMF"/>
    <property type="match status" value="1"/>
</dbReference>
<evidence type="ECO:0000313" key="4">
    <source>
        <dbReference type="EMBL" id="GAF26770.1"/>
    </source>
</evidence>
<dbReference type="Gene3D" id="3.40.50.450">
    <property type="match status" value="1"/>
</dbReference>
<dbReference type="InterPro" id="IPR057666">
    <property type="entry name" value="DrpA_SLOG"/>
</dbReference>
<dbReference type="InterPro" id="IPR010994">
    <property type="entry name" value="RuvA_2-like"/>
</dbReference>
<gene>
    <name evidence="4" type="ORF">MTY_2110</name>
</gene>
<feature type="domain" description="Smf/DprA SLOG" evidence="2">
    <location>
        <begin position="78"/>
        <end position="286"/>
    </location>
</feature>
<dbReference type="NCBIfam" id="TIGR00732">
    <property type="entry name" value="dprA"/>
    <property type="match status" value="1"/>
</dbReference>
<protein>
    <submittedName>
        <fullName evidence="4">Predicted Rossmann fold nucleotide-binding protein</fullName>
    </submittedName>
</protein>
<organism evidence="4">
    <name type="scientific">Moorella thermoacetica Y72</name>
    <dbReference type="NCBI Taxonomy" id="1325331"/>
    <lineage>
        <taxon>Bacteria</taxon>
        <taxon>Bacillati</taxon>
        <taxon>Bacillota</taxon>
        <taxon>Clostridia</taxon>
        <taxon>Neomoorellales</taxon>
        <taxon>Neomoorellaceae</taxon>
        <taxon>Neomoorella</taxon>
    </lineage>
</organism>
<dbReference type="RefSeq" id="WP_025774463.1">
    <property type="nucleotide sequence ID" value="NZ_DF238840.1"/>
</dbReference>
<dbReference type="InterPro" id="IPR003488">
    <property type="entry name" value="DprA"/>
</dbReference>
<name>A0A0S6UCS9_NEOTH</name>
<accession>A0A0S6UCS9</accession>
<dbReference type="AlphaFoldDB" id="A0A0S6UCS9"/>
<dbReference type="PANTHER" id="PTHR43022:SF1">
    <property type="entry name" value="PROTEIN SMF"/>
    <property type="match status" value="1"/>
</dbReference>
<dbReference type="Pfam" id="PF02481">
    <property type="entry name" value="DNA_processg_A"/>
    <property type="match status" value="1"/>
</dbReference>
<dbReference type="SUPFAM" id="SSF102405">
    <property type="entry name" value="MCP/YpsA-like"/>
    <property type="match status" value="1"/>
</dbReference>
<evidence type="ECO:0000259" key="3">
    <source>
        <dbReference type="Pfam" id="PF17782"/>
    </source>
</evidence>